<dbReference type="EMBL" id="CP030840">
    <property type="protein sequence ID" value="AXC14549.1"/>
    <property type="molecule type" value="Genomic_DNA"/>
</dbReference>
<evidence type="ECO:0000313" key="3">
    <source>
        <dbReference type="EMBL" id="AXC14549.1"/>
    </source>
</evidence>
<dbReference type="OrthoDB" id="9787435at2"/>
<dbReference type="RefSeq" id="WP_114209305.1">
    <property type="nucleotide sequence ID" value="NZ_CP030840.1"/>
</dbReference>
<dbReference type="InterPro" id="IPR036291">
    <property type="entry name" value="NAD(P)-bd_dom_sf"/>
</dbReference>
<dbReference type="Pfam" id="PF08240">
    <property type="entry name" value="ADH_N"/>
    <property type="match status" value="1"/>
</dbReference>
<dbReference type="InterPro" id="IPR013154">
    <property type="entry name" value="ADH-like_N"/>
</dbReference>
<dbReference type="SMART" id="SM00829">
    <property type="entry name" value="PKS_ER"/>
    <property type="match status" value="1"/>
</dbReference>
<sequence>MTTLSTLPKVMKAAVVDAAGPPEAIHIKEVPIPALPSNHVLIALEYVGVGIWDAEQRAGSWGSVKPGTIMGADGSGTIAAVGSHVTRFRVGDRVYSYSYGNGGFYAQYVSVPADRVAPVPAHLDMKIAGGMPCIALTAQSGLETLKVTRGQTVLVFGASGGVGSCAVWLGSEKGATVVGTARPEAQEYVRSLGAAHTIDPNSSEREGAIKRAAKDGFDAALVTADSNALASFFSHLKPKAPIAFPNGVEPEPRFSGHPASAFDGAMSHEAFEKLNAAISTRTLPLRVQVFSFQDVAAAHRRIEEGHVVGKIVLHIDL</sequence>
<name>A0A2Z5G6D6_9BACT</name>
<dbReference type="InterPro" id="IPR011032">
    <property type="entry name" value="GroES-like_sf"/>
</dbReference>
<dbReference type="GO" id="GO:0016491">
    <property type="term" value="F:oxidoreductase activity"/>
    <property type="evidence" value="ECO:0007669"/>
    <property type="project" value="InterPro"/>
</dbReference>
<dbReference type="SUPFAM" id="SSF51735">
    <property type="entry name" value="NAD(P)-binding Rossmann-fold domains"/>
    <property type="match status" value="1"/>
</dbReference>
<dbReference type="PANTHER" id="PTHR44154:SF1">
    <property type="entry name" value="QUINONE OXIDOREDUCTASE"/>
    <property type="match status" value="1"/>
</dbReference>
<dbReference type="SUPFAM" id="SSF50129">
    <property type="entry name" value="GroES-like"/>
    <property type="match status" value="1"/>
</dbReference>
<accession>A0A2Z5G6D6</accession>
<dbReference type="KEGG" id="abas:ACPOL_5299"/>
<protein>
    <submittedName>
        <fullName evidence="3">Putative oxidoreductase</fullName>
    </submittedName>
</protein>
<evidence type="ECO:0000313" key="4">
    <source>
        <dbReference type="Proteomes" id="UP000253606"/>
    </source>
</evidence>
<dbReference type="InterPro" id="IPR020843">
    <property type="entry name" value="ER"/>
</dbReference>
<keyword evidence="1" id="KW-0521">NADP</keyword>
<keyword evidence="4" id="KW-1185">Reference proteome</keyword>
<feature type="domain" description="Enoyl reductase (ER)" evidence="2">
    <location>
        <begin position="20"/>
        <end position="313"/>
    </location>
</feature>
<gene>
    <name evidence="3" type="ORF">ACPOL_5299</name>
</gene>
<proteinExistence type="predicted"/>
<reference evidence="3 4" key="1">
    <citation type="journal article" date="2018" name="Front. Microbiol.">
        <title>Hydrolytic Capabilities as a Key to Environmental Success: Chitinolytic and Cellulolytic Acidobacteria From Acidic Sub-arctic Soils and Boreal Peatlands.</title>
        <authorList>
            <person name="Belova S.E."/>
            <person name="Ravin N.V."/>
            <person name="Pankratov T.A."/>
            <person name="Rakitin A.L."/>
            <person name="Ivanova A.A."/>
            <person name="Beletsky A.V."/>
            <person name="Mardanov A.V."/>
            <person name="Sinninghe Damste J.S."/>
            <person name="Dedysh S.N."/>
        </authorList>
    </citation>
    <scope>NUCLEOTIDE SEQUENCE [LARGE SCALE GENOMIC DNA]</scope>
    <source>
        <strain evidence="3 4">SBC82</strain>
    </source>
</reference>
<dbReference type="CDD" id="cd05289">
    <property type="entry name" value="MDR_like_2"/>
    <property type="match status" value="1"/>
</dbReference>
<dbReference type="Pfam" id="PF13602">
    <property type="entry name" value="ADH_zinc_N_2"/>
    <property type="match status" value="1"/>
</dbReference>
<dbReference type="Proteomes" id="UP000253606">
    <property type="component" value="Chromosome"/>
</dbReference>
<dbReference type="InterPro" id="IPR051603">
    <property type="entry name" value="Zinc-ADH_QOR/CCCR"/>
</dbReference>
<organism evidence="3 4">
    <name type="scientific">Acidisarcina polymorpha</name>
    <dbReference type="NCBI Taxonomy" id="2211140"/>
    <lineage>
        <taxon>Bacteria</taxon>
        <taxon>Pseudomonadati</taxon>
        <taxon>Acidobacteriota</taxon>
        <taxon>Terriglobia</taxon>
        <taxon>Terriglobales</taxon>
        <taxon>Acidobacteriaceae</taxon>
        <taxon>Acidisarcina</taxon>
    </lineage>
</organism>
<evidence type="ECO:0000256" key="1">
    <source>
        <dbReference type="ARBA" id="ARBA00022857"/>
    </source>
</evidence>
<dbReference type="AlphaFoldDB" id="A0A2Z5G6D6"/>
<dbReference type="Gene3D" id="3.90.180.10">
    <property type="entry name" value="Medium-chain alcohol dehydrogenases, catalytic domain"/>
    <property type="match status" value="1"/>
</dbReference>
<dbReference type="Gene3D" id="3.40.50.720">
    <property type="entry name" value="NAD(P)-binding Rossmann-like Domain"/>
    <property type="match status" value="1"/>
</dbReference>
<dbReference type="PANTHER" id="PTHR44154">
    <property type="entry name" value="QUINONE OXIDOREDUCTASE"/>
    <property type="match status" value="1"/>
</dbReference>
<evidence type="ECO:0000259" key="2">
    <source>
        <dbReference type="SMART" id="SM00829"/>
    </source>
</evidence>